<keyword evidence="2" id="KW-1185">Reference proteome</keyword>
<protein>
    <submittedName>
        <fullName evidence="1">(Mediterranean fruit fly) hypothetical protein</fullName>
    </submittedName>
</protein>
<dbReference type="EMBL" id="CAJHJT010000001">
    <property type="protein sequence ID" value="CAD6995341.1"/>
    <property type="molecule type" value="Genomic_DNA"/>
</dbReference>
<organism evidence="1 2">
    <name type="scientific">Ceratitis capitata</name>
    <name type="common">Mediterranean fruit fly</name>
    <name type="synonym">Tephritis capitata</name>
    <dbReference type="NCBI Taxonomy" id="7213"/>
    <lineage>
        <taxon>Eukaryota</taxon>
        <taxon>Metazoa</taxon>
        <taxon>Ecdysozoa</taxon>
        <taxon>Arthropoda</taxon>
        <taxon>Hexapoda</taxon>
        <taxon>Insecta</taxon>
        <taxon>Pterygota</taxon>
        <taxon>Neoptera</taxon>
        <taxon>Endopterygota</taxon>
        <taxon>Diptera</taxon>
        <taxon>Brachycera</taxon>
        <taxon>Muscomorpha</taxon>
        <taxon>Tephritoidea</taxon>
        <taxon>Tephritidae</taxon>
        <taxon>Ceratitis</taxon>
        <taxon>Ceratitis</taxon>
    </lineage>
</organism>
<name>A0A811U931_CERCA</name>
<feature type="non-terminal residue" evidence="1">
    <location>
        <position position="71"/>
    </location>
</feature>
<dbReference type="Proteomes" id="UP000606786">
    <property type="component" value="Unassembled WGS sequence"/>
</dbReference>
<evidence type="ECO:0000313" key="2">
    <source>
        <dbReference type="Proteomes" id="UP000606786"/>
    </source>
</evidence>
<comment type="caution">
    <text evidence="1">The sequence shown here is derived from an EMBL/GenBank/DDBJ whole genome shotgun (WGS) entry which is preliminary data.</text>
</comment>
<dbReference type="AlphaFoldDB" id="A0A811U931"/>
<gene>
    <name evidence="1" type="ORF">CCAP1982_LOCUS4060</name>
</gene>
<reference evidence="1" key="1">
    <citation type="submission" date="2020-11" db="EMBL/GenBank/DDBJ databases">
        <authorList>
            <person name="Whitehead M."/>
        </authorList>
    </citation>
    <scope>NUCLEOTIDE SEQUENCE</scope>
    <source>
        <strain evidence="1">EGII</strain>
    </source>
</reference>
<accession>A0A811U931</accession>
<evidence type="ECO:0000313" key="1">
    <source>
        <dbReference type="EMBL" id="CAD6995341.1"/>
    </source>
</evidence>
<sequence>MHDILACFRQAKRSLPHRWDVGKRLSTVNGWKKYVLLLQCWFCKYAYSQAQPEYPEAPEDMLESYLLTRGA</sequence>
<proteinExistence type="predicted"/>